<keyword evidence="2" id="KW-1185">Reference proteome</keyword>
<dbReference type="Proteomes" id="UP001166674">
    <property type="component" value="Unassembled WGS sequence"/>
</dbReference>
<dbReference type="PANTHER" id="PTHR19446">
    <property type="entry name" value="REVERSE TRANSCRIPTASES"/>
    <property type="match status" value="1"/>
</dbReference>
<evidence type="ECO:0000313" key="1">
    <source>
        <dbReference type="EMBL" id="MBZ3884038.1"/>
    </source>
</evidence>
<protein>
    <submittedName>
        <fullName evidence="1">LINE-1 retrotransposable element ORF2 protein</fullName>
    </submittedName>
</protein>
<name>A0AA41T0P4_SCICA</name>
<organism evidence="1 2">
    <name type="scientific">Sciurus carolinensis</name>
    <name type="common">Eastern gray squirrel</name>
    <dbReference type="NCBI Taxonomy" id="30640"/>
    <lineage>
        <taxon>Eukaryota</taxon>
        <taxon>Metazoa</taxon>
        <taxon>Chordata</taxon>
        <taxon>Craniata</taxon>
        <taxon>Vertebrata</taxon>
        <taxon>Euteleostomi</taxon>
        <taxon>Mammalia</taxon>
        <taxon>Eutheria</taxon>
        <taxon>Euarchontoglires</taxon>
        <taxon>Glires</taxon>
        <taxon>Rodentia</taxon>
        <taxon>Sciuromorpha</taxon>
        <taxon>Sciuridae</taxon>
        <taxon>Sciurinae</taxon>
        <taxon>Sciurini</taxon>
        <taxon>Sciurus</taxon>
    </lineage>
</organism>
<gene>
    <name evidence="1" type="ORF">SUZIE_175895</name>
</gene>
<dbReference type="EMBL" id="JAATJV010391100">
    <property type="protein sequence ID" value="MBZ3884038.1"/>
    <property type="molecule type" value="Genomic_DNA"/>
</dbReference>
<reference evidence="1" key="1">
    <citation type="submission" date="2020-03" db="EMBL/GenBank/DDBJ databases">
        <title>Studies in the Genomics of Life Span.</title>
        <authorList>
            <person name="Glass D."/>
        </authorList>
    </citation>
    <scope>NUCLEOTIDE SEQUENCE</scope>
    <source>
        <strain evidence="1">SUZIE</strain>
        <tissue evidence="1">Muscle</tissue>
    </source>
</reference>
<proteinExistence type="predicted"/>
<accession>A0AA41T0P4</accession>
<sequence length="218" mass="25054">MMLGLGAIHRGSGPCPEEELRSELFGLRVTAPEHQRGCPEEEEERDGLLGLGVTAPGLQTQITKIQNEQGNITTDMNEIQNIIRSYFENLYSNKIENLEDINRFLETYELPKVNQEDIHNLNRSISSNEIEEVIKSLPTKKSPGPDGFSAKFYKTFKEELIPILLTVFHEIEEGGTLPNSFYETNITLIPKLHRDTETHRRKKMDPPFDRVYIQRIEN</sequence>
<dbReference type="AlphaFoldDB" id="A0AA41T0P4"/>
<comment type="caution">
    <text evidence="1">The sequence shown here is derived from an EMBL/GenBank/DDBJ whole genome shotgun (WGS) entry which is preliminary data.</text>
</comment>
<evidence type="ECO:0000313" key="2">
    <source>
        <dbReference type="Proteomes" id="UP001166674"/>
    </source>
</evidence>